<protein>
    <submittedName>
        <fullName evidence="1">Uncharacterized protein</fullName>
    </submittedName>
</protein>
<reference evidence="1" key="1">
    <citation type="submission" date="2021-03" db="UniProtKB">
        <authorList>
            <consortium name="EnsemblPlants"/>
        </authorList>
    </citation>
    <scope>IDENTIFICATION</scope>
</reference>
<evidence type="ECO:0000313" key="1">
    <source>
        <dbReference type="EnsemblPlants" id="cds.evm.model.ctgX1.26"/>
    </source>
</evidence>
<organism evidence="1 2">
    <name type="scientific">Cannabis sativa</name>
    <name type="common">Hemp</name>
    <name type="synonym">Marijuana</name>
    <dbReference type="NCBI Taxonomy" id="3483"/>
    <lineage>
        <taxon>Eukaryota</taxon>
        <taxon>Viridiplantae</taxon>
        <taxon>Streptophyta</taxon>
        <taxon>Embryophyta</taxon>
        <taxon>Tracheophyta</taxon>
        <taxon>Spermatophyta</taxon>
        <taxon>Magnoliopsida</taxon>
        <taxon>eudicotyledons</taxon>
        <taxon>Gunneridae</taxon>
        <taxon>Pentapetalae</taxon>
        <taxon>rosids</taxon>
        <taxon>fabids</taxon>
        <taxon>Rosales</taxon>
        <taxon>Cannabaceae</taxon>
        <taxon>Cannabis</taxon>
    </lineage>
</organism>
<accession>A0A803QRD2</accession>
<proteinExistence type="predicted"/>
<keyword evidence="2" id="KW-1185">Reference proteome</keyword>
<sequence length="56" mass="5953">SVHVQFCPEVLTKYGSGSRSCPYLGPVSGSHPAWVIPNRVLARSSSLMPGSLRLGL</sequence>
<dbReference type="AlphaFoldDB" id="A0A803QRD2"/>
<dbReference type="Gramene" id="evm.model.ctgX1.26">
    <property type="protein sequence ID" value="cds.evm.model.ctgX1.26"/>
    <property type="gene ID" value="evm.TU.ctgX1.26"/>
</dbReference>
<dbReference type="EnsemblPlants" id="evm.model.ctgX1.26">
    <property type="protein sequence ID" value="cds.evm.model.ctgX1.26"/>
    <property type="gene ID" value="evm.TU.ctgX1.26"/>
</dbReference>
<name>A0A803QRD2_CANSA</name>
<dbReference type="Proteomes" id="UP000596661">
    <property type="component" value="Unassembled WGS sequence"/>
</dbReference>
<evidence type="ECO:0000313" key="2">
    <source>
        <dbReference type="Proteomes" id="UP000596661"/>
    </source>
</evidence>